<dbReference type="GeneID" id="10545819"/>
<keyword evidence="2" id="KW-1185">Reference proteome</keyword>
<proteinExistence type="predicted"/>
<evidence type="ECO:0000313" key="2">
    <source>
        <dbReference type="Proteomes" id="UP000008783"/>
    </source>
</evidence>
<gene>
    <name evidence="1" type="ORF">PGTG_10112</name>
</gene>
<reference evidence="2" key="2">
    <citation type="journal article" date="2011" name="Proc. Natl. Acad. Sci. U.S.A.">
        <title>Obligate biotrophy features unraveled by the genomic analysis of rust fungi.</title>
        <authorList>
            <person name="Duplessis S."/>
            <person name="Cuomo C.A."/>
            <person name="Lin Y.-C."/>
            <person name="Aerts A."/>
            <person name="Tisserant E."/>
            <person name="Veneault-Fourrey C."/>
            <person name="Joly D.L."/>
            <person name="Hacquard S."/>
            <person name="Amselem J."/>
            <person name="Cantarel B.L."/>
            <person name="Chiu R."/>
            <person name="Coutinho P.M."/>
            <person name="Feau N."/>
            <person name="Field M."/>
            <person name="Frey P."/>
            <person name="Gelhaye E."/>
            <person name="Goldberg J."/>
            <person name="Grabherr M.G."/>
            <person name="Kodira C.D."/>
            <person name="Kohler A."/>
            <person name="Kuees U."/>
            <person name="Lindquist E.A."/>
            <person name="Lucas S.M."/>
            <person name="Mago R."/>
            <person name="Mauceli E."/>
            <person name="Morin E."/>
            <person name="Murat C."/>
            <person name="Pangilinan J.L."/>
            <person name="Park R."/>
            <person name="Pearson M."/>
            <person name="Quesneville H."/>
            <person name="Rouhier N."/>
            <person name="Sakthikumar S."/>
            <person name="Salamov A.A."/>
            <person name="Schmutz J."/>
            <person name="Selles B."/>
            <person name="Shapiro H."/>
            <person name="Tanguay P."/>
            <person name="Tuskan G.A."/>
            <person name="Henrissat B."/>
            <person name="Van de Peer Y."/>
            <person name="Rouze P."/>
            <person name="Ellis J.G."/>
            <person name="Dodds P.N."/>
            <person name="Schein J.E."/>
            <person name="Zhong S."/>
            <person name="Hamelin R.C."/>
            <person name="Grigoriev I.V."/>
            <person name="Szabo L.J."/>
            <person name="Martin F."/>
        </authorList>
    </citation>
    <scope>NUCLEOTIDE SEQUENCE [LARGE SCALE GENOMIC DNA]</scope>
    <source>
        <strain evidence="2">CRL 75-36-700-3 / race SCCL</strain>
    </source>
</reference>
<accession>E3KJB7</accession>
<reference key="1">
    <citation type="submission" date="2007-01" db="EMBL/GenBank/DDBJ databases">
        <title>The Genome Sequence of Puccinia graminis f. sp. tritici Strain CRL 75-36-700-3.</title>
        <authorList>
            <consortium name="The Broad Institute Genome Sequencing Platform"/>
            <person name="Birren B."/>
            <person name="Lander E."/>
            <person name="Galagan J."/>
            <person name="Nusbaum C."/>
            <person name="Devon K."/>
            <person name="Cuomo C."/>
            <person name="Jaffe D."/>
            <person name="Butler J."/>
            <person name="Alvarez P."/>
            <person name="Gnerre S."/>
            <person name="Grabherr M."/>
            <person name="Mauceli E."/>
            <person name="Brockman W."/>
            <person name="Young S."/>
            <person name="LaButti K."/>
            <person name="Sykes S."/>
            <person name="DeCaprio D."/>
            <person name="Crawford M."/>
            <person name="Koehrsen M."/>
            <person name="Engels R."/>
            <person name="Montgomery P."/>
            <person name="Pearson M."/>
            <person name="Howarth C."/>
            <person name="Larson L."/>
            <person name="White J."/>
            <person name="Zeng Q."/>
            <person name="Kodira C."/>
            <person name="Yandava C."/>
            <person name="Alvarado L."/>
            <person name="O'Leary S."/>
            <person name="Szabo L."/>
            <person name="Dean R."/>
            <person name="Schein J."/>
        </authorList>
    </citation>
    <scope>NUCLEOTIDE SEQUENCE</scope>
    <source>
        <strain>CRL 75-36-700-3</strain>
    </source>
</reference>
<protein>
    <submittedName>
        <fullName evidence="1">Uncharacterized protein</fullName>
    </submittedName>
</protein>
<dbReference type="AlphaFoldDB" id="E3KJB7"/>
<dbReference type="RefSeq" id="XP_003328811.1">
    <property type="nucleotide sequence ID" value="XM_003328763.1"/>
</dbReference>
<organism evidence="1 2">
    <name type="scientific">Puccinia graminis f. sp. tritici (strain CRL 75-36-700-3 / race SCCL)</name>
    <name type="common">Black stem rust fungus</name>
    <dbReference type="NCBI Taxonomy" id="418459"/>
    <lineage>
        <taxon>Eukaryota</taxon>
        <taxon>Fungi</taxon>
        <taxon>Dikarya</taxon>
        <taxon>Basidiomycota</taxon>
        <taxon>Pucciniomycotina</taxon>
        <taxon>Pucciniomycetes</taxon>
        <taxon>Pucciniales</taxon>
        <taxon>Pucciniaceae</taxon>
        <taxon>Puccinia</taxon>
    </lineage>
</organism>
<name>E3KJB7_PUCGT</name>
<sequence>MFEVRSSGIGGPSPKWWLNSFEVGVSSPKFNRPSSNYLRQLHPSRPLIRASLCVTVLADHILLPKIMEPDFHPSVQQLKAILQDPKDSCTFVSTHGKNPQLIPYLIQLLWCHCKRSPFFLYSWRIYFSRQITRKGY</sequence>
<dbReference type="OrthoDB" id="361693at2759"/>
<dbReference type="InParanoid" id="E3KJB7"/>
<dbReference type="Proteomes" id="UP000008783">
    <property type="component" value="Unassembled WGS sequence"/>
</dbReference>
<evidence type="ECO:0000313" key="1">
    <source>
        <dbReference type="EMBL" id="EFP84392.1"/>
    </source>
</evidence>
<dbReference type="HOGENOM" id="CLU_1876461_0_0_1"/>
<dbReference type="KEGG" id="pgr:PGTG_10112"/>
<dbReference type="EMBL" id="DS178290">
    <property type="protein sequence ID" value="EFP84392.1"/>
    <property type="molecule type" value="Genomic_DNA"/>
</dbReference>
<dbReference type="VEuPathDB" id="FungiDB:PGTG_10112"/>